<organism evidence="2 3">
    <name type="scientific">Paramecium primaurelia</name>
    <dbReference type="NCBI Taxonomy" id="5886"/>
    <lineage>
        <taxon>Eukaryota</taxon>
        <taxon>Sar</taxon>
        <taxon>Alveolata</taxon>
        <taxon>Ciliophora</taxon>
        <taxon>Intramacronucleata</taxon>
        <taxon>Oligohymenophorea</taxon>
        <taxon>Peniculida</taxon>
        <taxon>Parameciidae</taxon>
        <taxon>Paramecium</taxon>
    </lineage>
</organism>
<evidence type="ECO:0000313" key="2">
    <source>
        <dbReference type="EMBL" id="CAD8076853.1"/>
    </source>
</evidence>
<dbReference type="GO" id="GO:0005769">
    <property type="term" value="C:early endosome"/>
    <property type="evidence" value="ECO:0007669"/>
    <property type="project" value="TreeGrafter"/>
</dbReference>
<evidence type="ECO:0000313" key="3">
    <source>
        <dbReference type="Proteomes" id="UP000688137"/>
    </source>
</evidence>
<dbReference type="Proteomes" id="UP000688137">
    <property type="component" value="Unassembled WGS sequence"/>
</dbReference>
<accession>A0A8S1MGQ1</accession>
<dbReference type="GO" id="GO:0006886">
    <property type="term" value="P:intracellular protein transport"/>
    <property type="evidence" value="ECO:0007669"/>
    <property type="project" value="TreeGrafter"/>
</dbReference>
<dbReference type="Pfam" id="PF00787">
    <property type="entry name" value="PX"/>
    <property type="match status" value="2"/>
</dbReference>
<dbReference type="CDD" id="cd06093">
    <property type="entry name" value="PX_domain"/>
    <property type="match status" value="2"/>
</dbReference>
<dbReference type="FunFam" id="3.30.1520.10:FF:000053">
    <property type="entry name" value="Uncharacterized protein"/>
    <property type="match status" value="2"/>
</dbReference>
<dbReference type="EMBL" id="CAJJDM010000058">
    <property type="protein sequence ID" value="CAD8076853.1"/>
    <property type="molecule type" value="Genomic_DNA"/>
</dbReference>
<dbReference type="GO" id="GO:0032456">
    <property type="term" value="P:endocytic recycling"/>
    <property type="evidence" value="ECO:0007669"/>
    <property type="project" value="TreeGrafter"/>
</dbReference>
<gene>
    <name evidence="2" type="ORF">PPRIM_AZ9-3.1.T0570089</name>
</gene>
<dbReference type="PANTHER" id="PTHR12431:SF14">
    <property type="entry name" value="LD15323P"/>
    <property type="match status" value="1"/>
</dbReference>
<dbReference type="PANTHER" id="PTHR12431">
    <property type="entry name" value="SORTING NEXIN 17 AND 27"/>
    <property type="match status" value="1"/>
</dbReference>
<dbReference type="InterPro" id="IPR001683">
    <property type="entry name" value="PX_dom"/>
</dbReference>
<feature type="domain" description="PX" evidence="1">
    <location>
        <begin position="166"/>
        <end position="282"/>
    </location>
</feature>
<comment type="caution">
    <text evidence="2">The sequence shown here is derived from an EMBL/GenBank/DDBJ whole genome shotgun (WGS) entry which is preliminary data.</text>
</comment>
<feature type="domain" description="PX" evidence="1">
    <location>
        <begin position="1"/>
        <end position="125"/>
    </location>
</feature>
<dbReference type="GO" id="GO:0035091">
    <property type="term" value="F:phosphatidylinositol binding"/>
    <property type="evidence" value="ECO:0007669"/>
    <property type="project" value="InterPro"/>
</dbReference>
<dbReference type="SMART" id="SM00312">
    <property type="entry name" value="PX"/>
    <property type="match status" value="2"/>
</dbReference>
<protein>
    <recommendedName>
        <fullName evidence="1">PX domain-containing protein</fullName>
    </recommendedName>
</protein>
<dbReference type="OMA" id="KQQICTS"/>
<name>A0A8S1MGQ1_PARPR</name>
<proteinExistence type="predicted"/>
<sequence>MLTYTVIIDDYQTIDDKVYYQININCLEGHKKISKRYSDLKALNDKIIEKNSNFKLHLNLPQFPGRKIFGRTKNSVAGIKQRGKELQKYLEEVLNIKQLQSFLSVKELLPHQQLYQETLQLPQGDEYDKEVCWLQMDELKRSFLERQEIKTPKNNKSKSKSSLNTTGYVQRYHFSIDDYEIQQDVVLYTITLTDAKKTTNYQFTSRYSDLREYHKLLKKENLKVVLPDYPKRKIISQTNENPLFIQERLEQLQKYLNDVFAIKELVQSEPLQYFITRIKLEGKPIRVGPVQQKQQICTSSVLYESQENLPERKSSF</sequence>
<dbReference type="AlphaFoldDB" id="A0A8S1MGQ1"/>
<evidence type="ECO:0000259" key="1">
    <source>
        <dbReference type="PROSITE" id="PS50195"/>
    </source>
</evidence>
<reference evidence="2" key="1">
    <citation type="submission" date="2021-01" db="EMBL/GenBank/DDBJ databases">
        <authorList>
            <consortium name="Genoscope - CEA"/>
            <person name="William W."/>
        </authorList>
    </citation>
    <scope>NUCLEOTIDE SEQUENCE</scope>
</reference>
<keyword evidence="3" id="KW-1185">Reference proteome</keyword>
<dbReference type="PROSITE" id="PS50195">
    <property type="entry name" value="PX"/>
    <property type="match status" value="2"/>
</dbReference>